<dbReference type="InterPro" id="IPR007197">
    <property type="entry name" value="rSAM"/>
</dbReference>
<evidence type="ECO:0000256" key="4">
    <source>
        <dbReference type="ARBA" id="ARBA00023004"/>
    </source>
</evidence>
<keyword evidence="4" id="KW-0408">Iron</keyword>
<feature type="domain" description="Radical SAM core" evidence="6">
    <location>
        <begin position="341"/>
        <end position="617"/>
    </location>
</feature>
<keyword evidence="3" id="KW-0479">Metal-binding</keyword>
<dbReference type="InterPro" id="IPR058240">
    <property type="entry name" value="rSAM_sf"/>
</dbReference>
<protein>
    <submittedName>
        <fullName evidence="7">Radical SAM protein</fullName>
    </submittedName>
</protein>
<dbReference type="SFLD" id="SFLDS00029">
    <property type="entry name" value="Radical_SAM"/>
    <property type="match status" value="1"/>
</dbReference>
<dbReference type="InterPro" id="IPR013785">
    <property type="entry name" value="Aldolase_TIM"/>
</dbReference>
<evidence type="ECO:0000256" key="2">
    <source>
        <dbReference type="ARBA" id="ARBA00022691"/>
    </source>
</evidence>
<dbReference type="PANTHER" id="PTHR43409">
    <property type="entry name" value="ANAEROBIC MAGNESIUM-PROTOPORPHYRIN IX MONOMETHYL ESTER CYCLASE-RELATED"/>
    <property type="match status" value="1"/>
</dbReference>
<dbReference type="AlphaFoldDB" id="A0AAU1HX95"/>
<evidence type="ECO:0000256" key="1">
    <source>
        <dbReference type="ARBA" id="ARBA00001966"/>
    </source>
</evidence>
<evidence type="ECO:0000259" key="6">
    <source>
        <dbReference type="PROSITE" id="PS51918"/>
    </source>
</evidence>
<dbReference type="GO" id="GO:0003824">
    <property type="term" value="F:catalytic activity"/>
    <property type="evidence" value="ECO:0007669"/>
    <property type="project" value="InterPro"/>
</dbReference>
<dbReference type="SUPFAM" id="SSF102114">
    <property type="entry name" value="Radical SAM enzymes"/>
    <property type="match status" value="1"/>
</dbReference>
<dbReference type="GO" id="GO:0051536">
    <property type="term" value="F:iron-sulfur cluster binding"/>
    <property type="evidence" value="ECO:0007669"/>
    <property type="project" value="UniProtKB-KW"/>
</dbReference>
<evidence type="ECO:0000313" key="7">
    <source>
        <dbReference type="EMBL" id="WTP87053.1"/>
    </source>
</evidence>
<accession>A0AAU1HX95</accession>
<dbReference type="EMBL" id="CP108140">
    <property type="protein sequence ID" value="WTP87053.1"/>
    <property type="molecule type" value="Genomic_DNA"/>
</dbReference>
<keyword evidence="5" id="KW-0411">Iron-sulfur</keyword>
<evidence type="ECO:0000256" key="3">
    <source>
        <dbReference type="ARBA" id="ARBA00022723"/>
    </source>
</evidence>
<dbReference type="GO" id="GO:0046872">
    <property type="term" value="F:metal ion binding"/>
    <property type="evidence" value="ECO:0007669"/>
    <property type="project" value="UniProtKB-KW"/>
</dbReference>
<dbReference type="SMART" id="SM00729">
    <property type="entry name" value="Elp3"/>
    <property type="match status" value="1"/>
</dbReference>
<proteinExistence type="predicted"/>
<dbReference type="Pfam" id="PF04055">
    <property type="entry name" value="Radical_SAM"/>
    <property type="match status" value="1"/>
</dbReference>
<dbReference type="InterPro" id="IPR051198">
    <property type="entry name" value="BchE-like"/>
</dbReference>
<dbReference type="PROSITE" id="PS51918">
    <property type="entry name" value="RADICAL_SAM"/>
    <property type="match status" value="1"/>
</dbReference>
<evidence type="ECO:0000256" key="5">
    <source>
        <dbReference type="ARBA" id="ARBA00023014"/>
    </source>
</evidence>
<dbReference type="SFLD" id="SFLDF00422">
    <property type="entry name" value="valine_cyclopropanase"/>
    <property type="match status" value="1"/>
</dbReference>
<name>A0AAU1HX95_9ACTN</name>
<sequence length="646" mass="71938">MPTAALKTVVHDVFQRPMHVDEASADALAALRRSRRDALLERARCEHLGQVPWSTRAFPVLAALAPVMTSPEGEITYPGDPMCLYAALSVAVDSALKSARIAADGSEDLPFTDLCPDWHCPPSKERRLSARHGLRAERDMESTPDSAVFDPRVWDEQARNDLRAVTRRLRPKVFLVSTVSPGHRYALEMARLVKEEAPDCLVVFGGRHMDETMRYAPADRSVSLEYSSTLRAIEEGRAEPVVDFCVGGEGYFALDLLMKAVALAMDLDRTRARVRDVVEMLSLLGAAGLRLPGSSLLCARDEDALHAFPVRGGKYDLAQLPSPYQGFAVRARFPVFPLPDSSPARTAHMTVTNACPYHCDFCSESALVVGGLKRFGASPAEAALERVCEYVSYGAAAVFFDDSIFWAGTFRAIHEFCEVLRAARTAPSPEQLPERCRRWITGDDDWQRLRDLRFGCQVTADLLTTLHGESEVRALLSTLREAGCTYLYLGIESMSSEVMEHVHKNLRRTIDLPWKKKVRTALERIREAGIPVGTSVLFGLEGENRRTIEETVEEVGQLVDDGLVMLASPNILTYHPATRITRDHGVQDQLDYHSPDVDNRPPYIYFEEAFPGVVSRRLSEDDIWFIHDATAKRWGTTRNSAEPALP</sequence>
<keyword evidence="2" id="KW-0949">S-adenosyl-L-methionine</keyword>
<dbReference type="Gene3D" id="3.20.20.70">
    <property type="entry name" value="Aldolase class I"/>
    <property type="match status" value="1"/>
</dbReference>
<organism evidence="7">
    <name type="scientific">Streptomyces sp. NBC_00180</name>
    <dbReference type="NCBI Taxonomy" id="2903632"/>
    <lineage>
        <taxon>Bacteria</taxon>
        <taxon>Bacillati</taxon>
        <taxon>Actinomycetota</taxon>
        <taxon>Actinomycetes</taxon>
        <taxon>Kitasatosporales</taxon>
        <taxon>Streptomycetaceae</taxon>
        <taxon>Streptomyces</taxon>
    </lineage>
</organism>
<dbReference type="InterPro" id="IPR006638">
    <property type="entry name" value="Elp3/MiaA/NifB-like_rSAM"/>
</dbReference>
<gene>
    <name evidence="7" type="ORF">OG477_17495</name>
</gene>
<comment type="cofactor">
    <cofactor evidence="1">
        <name>[4Fe-4S] cluster</name>
        <dbReference type="ChEBI" id="CHEBI:49883"/>
    </cofactor>
</comment>
<dbReference type="SFLD" id="SFLDG01082">
    <property type="entry name" value="B12-binding_domain_containing"/>
    <property type="match status" value="1"/>
</dbReference>
<reference evidence="7" key="1">
    <citation type="submission" date="2022-10" db="EMBL/GenBank/DDBJ databases">
        <title>The complete genomes of actinobacterial strains from the NBC collection.</title>
        <authorList>
            <person name="Joergensen T.S."/>
            <person name="Alvarez Arevalo M."/>
            <person name="Sterndorff E.B."/>
            <person name="Faurdal D."/>
            <person name="Vuksanovic O."/>
            <person name="Mourched A.-S."/>
            <person name="Charusanti P."/>
            <person name="Shaw S."/>
            <person name="Blin K."/>
            <person name="Weber T."/>
        </authorList>
    </citation>
    <scope>NUCLEOTIDE SEQUENCE</scope>
    <source>
        <strain evidence="7">NBC 00180</strain>
    </source>
</reference>